<sequence length="276" mass="30601">NIQRSAQRGPDGYGYVNANALKARIVNERSIRKLVVAGNASSQTQLARYKQEWEAAGFQHYFTRRQTDSSERDLSDTAMLISKAHETLDCEVLRRHKLIIVTGGCSGNIWNLYCEVLEQALQRGWHVEFWSFNSSSASRAYRDLQRQYDNSLKLFSLDLYREEIMSSADTSRRQSQGHAGRAPNGGQRRRAPRRGHGHGRGRGRNNGREPSGGTGADSSAGGEPTCPVCLHQRADHTLLCGHRICGGCGKTSDGLPRLQTCMICREPVGGIIPLYG</sequence>
<keyword evidence="1" id="KW-0479">Metal-binding</keyword>
<gene>
    <name evidence="4" type="ORF">TSPGSL018_1506</name>
</gene>
<dbReference type="EMBL" id="GBEZ01000678">
    <property type="protein sequence ID" value="JAC84223.1"/>
    <property type="molecule type" value="Transcribed_RNA"/>
</dbReference>
<name>A0A061SIV9_9CHLO</name>
<dbReference type="InterPro" id="IPR001841">
    <property type="entry name" value="Znf_RING"/>
</dbReference>
<evidence type="ECO:0000313" key="4">
    <source>
        <dbReference type="EMBL" id="JAC84223.1"/>
    </source>
</evidence>
<proteinExistence type="predicted"/>
<feature type="region of interest" description="Disordered" evidence="2">
    <location>
        <begin position="166"/>
        <end position="223"/>
    </location>
</feature>
<evidence type="ECO:0000259" key="3">
    <source>
        <dbReference type="PROSITE" id="PS50089"/>
    </source>
</evidence>
<reference evidence="4" key="1">
    <citation type="submission" date="2014-05" db="EMBL/GenBank/DDBJ databases">
        <title>The transcriptome of the halophilic microalga Tetraselmis sp. GSL018 isolated from the Great Salt Lake, Utah.</title>
        <authorList>
            <person name="Jinkerson R.E."/>
            <person name="D'Adamo S."/>
            <person name="Posewitz M.C."/>
        </authorList>
    </citation>
    <scope>NUCLEOTIDE SEQUENCE</scope>
    <source>
        <strain evidence="4">GSL018</strain>
    </source>
</reference>
<keyword evidence="1" id="KW-0863">Zinc-finger</keyword>
<dbReference type="InterPro" id="IPR013083">
    <property type="entry name" value="Znf_RING/FYVE/PHD"/>
</dbReference>
<feature type="domain" description="RING-type" evidence="3">
    <location>
        <begin position="226"/>
        <end position="265"/>
    </location>
</feature>
<dbReference type="AlphaFoldDB" id="A0A061SIV9"/>
<protein>
    <recommendedName>
        <fullName evidence="3">RING-type domain-containing protein</fullName>
    </recommendedName>
</protein>
<evidence type="ECO:0000256" key="2">
    <source>
        <dbReference type="SAM" id="MobiDB-lite"/>
    </source>
</evidence>
<feature type="compositionally biased region" description="Basic residues" evidence="2">
    <location>
        <begin position="187"/>
        <end position="205"/>
    </location>
</feature>
<dbReference type="GO" id="GO:0008270">
    <property type="term" value="F:zinc ion binding"/>
    <property type="evidence" value="ECO:0007669"/>
    <property type="project" value="UniProtKB-KW"/>
</dbReference>
<dbReference type="Gene3D" id="3.30.40.10">
    <property type="entry name" value="Zinc/RING finger domain, C3HC4 (zinc finger)"/>
    <property type="match status" value="1"/>
</dbReference>
<accession>A0A061SIV9</accession>
<keyword evidence="1" id="KW-0862">Zinc</keyword>
<dbReference type="PROSITE" id="PS50089">
    <property type="entry name" value="ZF_RING_2"/>
    <property type="match status" value="1"/>
</dbReference>
<evidence type="ECO:0000256" key="1">
    <source>
        <dbReference type="PROSITE-ProRule" id="PRU00175"/>
    </source>
</evidence>
<dbReference type="Pfam" id="PF13920">
    <property type="entry name" value="zf-C3HC4_3"/>
    <property type="match status" value="1"/>
</dbReference>
<organism evidence="4">
    <name type="scientific">Tetraselmis sp. GSL018</name>
    <dbReference type="NCBI Taxonomy" id="582737"/>
    <lineage>
        <taxon>Eukaryota</taxon>
        <taxon>Viridiplantae</taxon>
        <taxon>Chlorophyta</taxon>
        <taxon>core chlorophytes</taxon>
        <taxon>Chlorodendrophyceae</taxon>
        <taxon>Chlorodendrales</taxon>
        <taxon>Chlorodendraceae</taxon>
        <taxon>Tetraselmis</taxon>
    </lineage>
</organism>
<feature type="non-terminal residue" evidence="4">
    <location>
        <position position="1"/>
    </location>
</feature>
<feature type="compositionally biased region" description="Polar residues" evidence="2">
    <location>
        <begin position="167"/>
        <end position="177"/>
    </location>
</feature>